<gene>
    <name evidence="1" type="ORF">UY48_C0039G0005</name>
</gene>
<keyword evidence="1" id="KW-0808">Transferase</keyword>
<name>A0A0G1VV53_9BACT</name>
<organism evidence="1 2">
    <name type="scientific">Candidatus Gottesmanbacteria bacterium GW2011_GWB1_49_7</name>
    <dbReference type="NCBI Taxonomy" id="1618448"/>
    <lineage>
        <taxon>Bacteria</taxon>
        <taxon>Candidatus Gottesmaniibacteriota</taxon>
    </lineage>
</organism>
<dbReference type="SUPFAM" id="SSF51161">
    <property type="entry name" value="Trimeric LpxA-like enzymes"/>
    <property type="match status" value="1"/>
</dbReference>
<dbReference type="PANTHER" id="PTHR43300:SF4">
    <property type="entry name" value="ACYL-[ACYL-CARRIER-PROTEIN]--UDP-N-ACETYLGLUCOSAMINE O-ACYLTRANSFERASE"/>
    <property type="match status" value="1"/>
</dbReference>
<dbReference type="InterPro" id="IPR011004">
    <property type="entry name" value="Trimer_LpxA-like_sf"/>
</dbReference>
<dbReference type="Proteomes" id="UP000034588">
    <property type="component" value="Unassembled WGS sequence"/>
</dbReference>
<proteinExistence type="predicted"/>
<accession>A0A0G1VV53</accession>
<dbReference type="Pfam" id="PF14602">
    <property type="entry name" value="Hexapep_2"/>
    <property type="match status" value="1"/>
</dbReference>
<evidence type="ECO:0000313" key="1">
    <source>
        <dbReference type="EMBL" id="KKW10378.1"/>
    </source>
</evidence>
<dbReference type="InterPro" id="IPR050179">
    <property type="entry name" value="Trans_hexapeptide_repeat"/>
</dbReference>
<dbReference type="AlphaFoldDB" id="A0A0G1VV53"/>
<evidence type="ECO:0000313" key="2">
    <source>
        <dbReference type="Proteomes" id="UP000034588"/>
    </source>
</evidence>
<dbReference type="Gene3D" id="2.160.10.10">
    <property type="entry name" value="Hexapeptide repeat proteins"/>
    <property type="match status" value="2"/>
</dbReference>
<sequence length="253" mass="26752">MTRKNGYGNTIGNNVRLGKNVKMGAHVILHENVVVGDNCILGSNIIIYEDTTIGNSSIIEDGAILGKLPKKSAAITKPVHTKLSPLTIGNHTTIGTYVVLFRGTSIGDQCLIGDGVNVREECRIGNKTLIGRGVTINYHTSVGNNCKVLDLTHLTGEMIVEDDVFISTHVVSSNDNLMGRDPTVSHKGPVIKKGALIGGGVNLLPGVIVHEYAVIGAGAVVTKDIPAKKLAFGVPARVVGDIPDRFHPTQKAL</sequence>
<dbReference type="Pfam" id="PF00132">
    <property type="entry name" value="Hexapep"/>
    <property type="match status" value="2"/>
</dbReference>
<dbReference type="PANTHER" id="PTHR43300">
    <property type="entry name" value="ACETYLTRANSFERASE"/>
    <property type="match status" value="1"/>
</dbReference>
<dbReference type="CDD" id="cd03358">
    <property type="entry name" value="LbH_WxcM_N_like"/>
    <property type="match status" value="1"/>
</dbReference>
<protein>
    <submittedName>
        <fullName evidence="1">Transferase hexapeptide repeat containing protein</fullName>
    </submittedName>
</protein>
<dbReference type="GO" id="GO:0016740">
    <property type="term" value="F:transferase activity"/>
    <property type="evidence" value="ECO:0007669"/>
    <property type="project" value="UniProtKB-KW"/>
</dbReference>
<dbReference type="EMBL" id="LCQD01000039">
    <property type="protein sequence ID" value="KKW10378.1"/>
    <property type="molecule type" value="Genomic_DNA"/>
</dbReference>
<reference evidence="1 2" key="1">
    <citation type="journal article" date="2015" name="Nature">
        <title>rRNA introns, odd ribosomes, and small enigmatic genomes across a large radiation of phyla.</title>
        <authorList>
            <person name="Brown C.T."/>
            <person name="Hug L.A."/>
            <person name="Thomas B.C."/>
            <person name="Sharon I."/>
            <person name="Castelle C.J."/>
            <person name="Singh A."/>
            <person name="Wilkins M.J."/>
            <person name="Williams K.H."/>
            <person name="Banfield J.F."/>
        </authorList>
    </citation>
    <scope>NUCLEOTIDE SEQUENCE [LARGE SCALE GENOMIC DNA]</scope>
</reference>
<dbReference type="InterPro" id="IPR001451">
    <property type="entry name" value="Hexapep"/>
</dbReference>
<comment type="caution">
    <text evidence="1">The sequence shown here is derived from an EMBL/GenBank/DDBJ whole genome shotgun (WGS) entry which is preliminary data.</text>
</comment>